<dbReference type="InterPro" id="IPR047265">
    <property type="entry name" value="PIF1-like_bHLH"/>
</dbReference>
<dbReference type="InterPro" id="IPR011598">
    <property type="entry name" value="bHLH_dom"/>
</dbReference>
<evidence type="ECO:0000313" key="8">
    <source>
        <dbReference type="EMBL" id="VDD27621.1"/>
    </source>
</evidence>
<reference evidence="8" key="1">
    <citation type="submission" date="2018-11" db="EMBL/GenBank/DDBJ databases">
        <authorList>
            <consortium name="Genoscope - CEA"/>
            <person name="William W."/>
        </authorList>
    </citation>
    <scope>NUCLEOTIDE SEQUENCE</scope>
</reference>
<evidence type="ECO:0000256" key="6">
    <source>
        <dbReference type="SAM" id="MobiDB-lite"/>
    </source>
</evidence>
<dbReference type="PANTHER" id="PTHR45855:SF68">
    <property type="entry name" value="BHLH DOMAIN-CONTAINING PROTEIN"/>
    <property type="match status" value="1"/>
</dbReference>
<accession>A0A3P6DUW0</accession>
<keyword evidence="3" id="KW-0238">DNA-binding</keyword>
<evidence type="ECO:0000256" key="4">
    <source>
        <dbReference type="ARBA" id="ARBA00023163"/>
    </source>
</evidence>
<evidence type="ECO:0000259" key="7">
    <source>
        <dbReference type="PROSITE" id="PS50888"/>
    </source>
</evidence>
<dbReference type="FunFam" id="4.10.280.10:FF:000059">
    <property type="entry name" value="transcription factor UNE10 isoform X1"/>
    <property type="match status" value="1"/>
</dbReference>
<comment type="subcellular location">
    <subcellularLocation>
        <location evidence="1">Nucleus</location>
    </subcellularLocation>
</comment>
<organism evidence="8">
    <name type="scientific">Brassica oleracea</name>
    <name type="common">Wild cabbage</name>
    <dbReference type="NCBI Taxonomy" id="3712"/>
    <lineage>
        <taxon>Eukaryota</taxon>
        <taxon>Viridiplantae</taxon>
        <taxon>Streptophyta</taxon>
        <taxon>Embryophyta</taxon>
        <taxon>Tracheophyta</taxon>
        <taxon>Spermatophyta</taxon>
        <taxon>Magnoliopsida</taxon>
        <taxon>eudicotyledons</taxon>
        <taxon>Gunneridae</taxon>
        <taxon>Pentapetalae</taxon>
        <taxon>rosids</taxon>
        <taxon>malvids</taxon>
        <taxon>Brassicales</taxon>
        <taxon>Brassicaceae</taxon>
        <taxon>Brassiceae</taxon>
        <taxon>Brassica</taxon>
    </lineage>
</organism>
<sequence length="379" mass="41311">MSQRVPYCHIDETPAATVGSTKAAYIPMLDYEVAELTWENGQLGWNSLGPTQVPASSKNLRSAGGTLESIVDQATRFPNPKPTDELVPWFHHRSSRAGLDALVPEQQSQPATHVGSCSNGHPMAGGKRARVASEWSTGGSQNLTFETYGFTSTSLDDNSSSGGKPCTKTTTMEEEEKKQTGGKSSVPTKRSRAAAIHNQSERKRRDKINQRMKTLQKLVPNSSKTDKASMLDEVIEYLKQLQAQVSMMCRMNLPSMMLPMAMQQQQQLQLSLMSGSMGLGLGMGMTGLGLLGLNSMNRAAATAPNIHTNMMPNPFVPMTSLSWDASSSTDTLFQSPLTHDPMPAFLSCSSQQTTMEAYSRMAALYQQMQQQIPPPSNPK</sequence>
<dbReference type="PROSITE" id="PS50888">
    <property type="entry name" value="BHLH"/>
    <property type="match status" value="1"/>
</dbReference>
<keyword evidence="4" id="KW-0804">Transcription</keyword>
<feature type="region of interest" description="Disordered" evidence="6">
    <location>
        <begin position="151"/>
        <end position="205"/>
    </location>
</feature>
<dbReference type="SMART" id="SM00353">
    <property type="entry name" value="HLH"/>
    <property type="match status" value="1"/>
</dbReference>
<dbReference type="PANTHER" id="PTHR45855">
    <property type="entry name" value="TRANSCRIPTION FACTOR PIF1-RELATED"/>
    <property type="match status" value="1"/>
</dbReference>
<dbReference type="EMBL" id="LR031875">
    <property type="protein sequence ID" value="VDD27621.1"/>
    <property type="molecule type" value="Genomic_DNA"/>
</dbReference>
<evidence type="ECO:0000256" key="1">
    <source>
        <dbReference type="ARBA" id="ARBA00004123"/>
    </source>
</evidence>
<dbReference type="GO" id="GO:0005634">
    <property type="term" value="C:nucleus"/>
    <property type="evidence" value="ECO:0007669"/>
    <property type="project" value="UniProtKB-SubCell"/>
</dbReference>
<feature type="compositionally biased region" description="Polar residues" evidence="6">
    <location>
        <begin position="151"/>
        <end position="162"/>
    </location>
</feature>
<gene>
    <name evidence="8" type="ORF">BOLC9T52944H</name>
</gene>
<dbReference type="InterPro" id="IPR031066">
    <property type="entry name" value="bHLH_ALC-like_plant"/>
</dbReference>
<name>A0A3P6DUW0_BRAOL</name>
<dbReference type="Gene3D" id="4.10.280.10">
    <property type="entry name" value="Helix-loop-helix DNA-binding domain"/>
    <property type="match status" value="1"/>
</dbReference>
<protein>
    <recommendedName>
        <fullName evidence="7">BHLH domain-containing protein</fullName>
    </recommendedName>
</protein>
<dbReference type="GO" id="GO:0046983">
    <property type="term" value="F:protein dimerization activity"/>
    <property type="evidence" value="ECO:0007669"/>
    <property type="project" value="InterPro"/>
</dbReference>
<evidence type="ECO:0000256" key="3">
    <source>
        <dbReference type="ARBA" id="ARBA00023125"/>
    </source>
</evidence>
<keyword evidence="5" id="KW-0539">Nucleus</keyword>
<dbReference type="AlphaFoldDB" id="A0A3P6DUW0"/>
<keyword evidence="2" id="KW-0805">Transcription regulation</keyword>
<feature type="domain" description="BHLH" evidence="7">
    <location>
        <begin position="192"/>
        <end position="241"/>
    </location>
</feature>
<evidence type="ECO:0000256" key="5">
    <source>
        <dbReference type="ARBA" id="ARBA00023242"/>
    </source>
</evidence>
<evidence type="ECO:0000256" key="2">
    <source>
        <dbReference type="ARBA" id="ARBA00023015"/>
    </source>
</evidence>
<dbReference type="SUPFAM" id="SSF47459">
    <property type="entry name" value="HLH, helix-loop-helix DNA-binding domain"/>
    <property type="match status" value="1"/>
</dbReference>
<dbReference type="InterPro" id="IPR036638">
    <property type="entry name" value="HLH_DNA-bd_sf"/>
</dbReference>
<proteinExistence type="predicted"/>
<dbReference type="Pfam" id="PF00010">
    <property type="entry name" value="HLH"/>
    <property type="match status" value="1"/>
</dbReference>
<dbReference type="CDD" id="cd11445">
    <property type="entry name" value="bHLH_AtPIF_like"/>
    <property type="match status" value="1"/>
</dbReference>
<dbReference type="GO" id="GO:0003677">
    <property type="term" value="F:DNA binding"/>
    <property type="evidence" value="ECO:0007669"/>
    <property type="project" value="UniProtKB-KW"/>
</dbReference>